<evidence type="ECO:0000313" key="18">
    <source>
        <dbReference type="Proteomes" id="UP001591681"/>
    </source>
</evidence>
<dbReference type="GO" id="GO:0046872">
    <property type="term" value="F:metal ion binding"/>
    <property type="evidence" value="ECO:0007669"/>
    <property type="project" value="UniProtKB-KW"/>
</dbReference>
<dbReference type="PROSITE" id="PS50095">
    <property type="entry name" value="PLAT"/>
    <property type="match status" value="1"/>
</dbReference>
<dbReference type="PANTHER" id="PTHR11771">
    <property type="entry name" value="LIPOXYGENASE"/>
    <property type="match status" value="1"/>
</dbReference>
<comment type="caution">
    <text evidence="17">The sequence shown here is derived from an EMBL/GenBank/DDBJ whole genome shotgun (WGS) entry which is preliminary data.</text>
</comment>
<dbReference type="Gene3D" id="1.20.245.10">
    <property type="entry name" value="Lipoxygenase-1, Domain 5"/>
    <property type="match status" value="1"/>
</dbReference>
<evidence type="ECO:0000256" key="7">
    <source>
        <dbReference type="ARBA" id="ARBA00023002"/>
    </source>
</evidence>
<dbReference type="FunFam" id="1.20.245.10:FF:000001">
    <property type="entry name" value="Arachidonate 5-lipoxygenase a"/>
    <property type="match status" value="1"/>
</dbReference>
<dbReference type="AlphaFoldDB" id="A0ABD1JRI9"/>
<evidence type="ECO:0000256" key="6">
    <source>
        <dbReference type="ARBA" id="ARBA00022964"/>
    </source>
</evidence>
<evidence type="ECO:0000256" key="13">
    <source>
        <dbReference type="PROSITE-ProRule" id="PRU00152"/>
    </source>
</evidence>
<evidence type="ECO:0000256" key="1">
    <source>
        <dbReference type="ARBA" id="ARBA00004496"/>
    </source>
</evidence>
<keyword evidence="5 10" id="KW-0479">Metal-binding</keyword>
<evidence type="ECO:0000313" key="16">
    <source>
        <dbReference type="EMBL" id="KAL2089480.1"/>
    </source>
</evidence>
<evidence type="ECO:0000256" key="5">
    <source>
        <dbReference type="ARBA" id="ARBA00022723"/>
    </source>
</evidence>
<evidence type="ECO:0000256" key="2">
    <source>
        <dbReference type="ARBA" id="ARBA00005189"/>
    </source>
</evidence>
<dbReference type="Proteomes" id="UP001591681">
    <property type="component" value="Unassembled WGS sequence"/>
</dbReference>
<feature type="binding site" evidence="10">
    <location>
        <position position="371"/>
    </location>
    <ligand>
        <name>Fe cation</name>
        <dbReference type="ChEBI" id="CHEBI:24875"/>
        <note>catalytic</note>
    </ligand>
</feature>
<dbReference type="PRINTS" id="PR00087">
    <property type="entry name" value="LIPOXYGENASE"/>
</dbReference>
<reference evidence="17 18" key="1">
    <citation type="submission" date="2024-09" db="EMBL/GenBank/DDBJ databases">
        <title>A chromosome-level genome assembly of Gray's grenadier anchovy, Coilia grayii.</title>
        <authorList>
            <person name="Fu Z."/>
        </authorList>
    </citation>
    <scope>NUCLEOTIDE SEQUENCE [LARGE SCALE GENOMIC DNA]</scope>
    <source>
        <strain evidence="17">G4</strain>
        <tissue evidence="17">Muscle</tissue>
    </source>
</reference>
<dbReference type="SMART" id="SM00308">
    <property type="entry name" value="LH2"/>
    <property type="match status" value="1"/>
</dbReference>
<dbReference type="GO" id="GO:0005737">
    <property type="term" value="C:cytoplasm"/>
    <property type="evidence" value="ECO:0007669"/>
    <property type="project" value="UniProtKB-SubCell"/>
</dbReference>
<evidence type="ECO:0000259" key="14">
    <source>
        <dbReference type="PROSITE" id="PS50095"/>
    </source>
</evidence>
<evidence type="ECO:0000256" key="12">
    <source>
        <dbReference type="PIRSR" id="PIRSR601885-3"/>
    </source>
</evidence>
<dbReference type="InterPro" id="IPR000907">
    <property type="entry name" value="LipOase"/>
</dbReference>
<feature type="binding site" evidence="10">
    <location>
        <position position="546"/>
    </location>
    <ligand>
        <name>Fe cation</name>
        <dbReference type="ChEBI" id="CHEBI:24875"/>
        <note>catalytic</note>
    </ligand>
</feature>
<comment type="cofactor">
    <cofactor evidence="10">
        <name>Fe cation</name>
        <dbReference type="ChEBI" id="CHEBI:24875"/>
    </cofactor>
    <text evidence="10">Binds 1 Fe cation per subunit.</text>
</comment>
<evidence type="ECO:0000256" key="8">
    <source>
        <dbReference type="ARBA" id="ARBA00023004"/>
    </source>
</evidence>
<gene>
    <name evidence="16" type="ORF">ACEWY4_014168</name>
    <name evidence="17" type="ORF">ACEWY4_014170</name>
</gene>
<dbReference type="Gene3D" id="3.10.450.60">
    <property type="match status" value="1"/>
</dbReference>
<evidence type="ECO:0000313" key="17">
    <source>
        <dbReference type="EMBL" id="KAL2089482.1"/>
    </source>
</evidence>
<dbReference type="SUPFAM" id="SSF48484">
    <property type="entry name" value="Lipoxigenase"/>
    <property type="match status" value="1"/>
</dbReference>
<keyword evidence="11" id="KW-0106">Calcium</keyword>
<dbReference type="InterPro" id="IPR036226">
    <property type="entry name" value="LipOase_C_sf"/>
</dbReference>
<feature type="site" description="Essential for stabilizing binding to COTL1" evidence="12">
    <location>
        <position position="102"/>
    </location>
</feature>
<evidence type="ECO:0000256" key="11">
    <source>
        <dbReference type="PIRSR" id="PIRSR601885-2"/>
    </source>
</evidence>
<comment type="pathway">
    <text evidence="2">Lipid metabolism.</text>
</comment>
<dbReference type="GO" id="GO:0006629">
    <property type="term" value="P:lipid metabolic process"/>
    <property type="evidence" value="ECO:0007669"/>
    <property type="project" value="UniProtKB-KW"/>
</dbReference>
<dbReference type="Gene3D" id="2.60.60.20">
    <property type="entry name" value="PLAT/LH2 domain"/>
    <property type="match status" value="1"/>
</dbReference>
<feature type="binding site" evidence="11">
    <location>
        <position position="78"/>
    </location>
    <ligand>
        <name>Ca(2+)</name>
        <dbReference type="ChEBI" id="CHEBI:29108"/>
        <label>1</label>
    </ligand>
</feature>
<dbReference type="EMBL" id="JBHFQA010000012">
    <property type="protein sequence ID" value="KAL2089482.1"/>
    <property type="molecule type" value="Genomic_DNA"/>
</dbReference>
<evidence type="ECO:0000256" key="9">
    <source>
        <dbReference type="ARBA" id="ARBA00023098"/>
    </source>
</evidence>
<comment type="subcellular location">
    <subcellularLocation>
        <location evidence="1">Cytoplasm</location>
    </subcellularLocation>
</comment>
<protein>
    <submittedName>
        <fullName evidence="17">Uncharacterized protein</fullName>
    </submittedName>
</protein>
<comment type="caution">
    <text evidence="13">Lacks conserved residue(s) required for the propagation of feature annotation.</text>
</comment>
<dbReference type="InterPro" id="IPR001024">
    <property type="entry name" value="PLAT/LH2_dom"/>
</dbReference>
<keyword evidence="9" id="KW-0443">Lipid metabolism</keyword>
<dbReference type="PROSITE" id="PS51393">
    <property type="entry name" value="LIPOXYGENASE_3"/>
    <property type="match status" value="1"/>
</dbReference>
<dbReference type="SUPFAM" id="SSF49723">
    <property type="entry name" value="Lipase/lipooxygenase domain (PLAT/LH2 domain)"/>
    <property type="match status" value="1"/>
</dbReference>
<sequence length="669" mass="76113">MPDYNVTVTTGSMIHAGTTGHAYITLIGTEGESEQTKMSNFGRFAIGATGNFRVSTRSSLGRVVLIKLEKRQYFLSEDEWFCAKVEVITPDHGVVHFPCYTWLSSGEVVELRPGTALKAYEEVESLLKEHRKKEVERRKQLYKWKPFMQGLPDTIKANDAPDLPEEIRFSLTKQAEILFTKVEIVAMLKLKGLANDNSSWASLDDIKKALGKRHSTVITDFVEDSWDDDQFFGYQLLNGYNPMAIQRCTELPSKFAVTDAMVKPFLESGSSLTAEMQKGNIFLLDYRRIDGLPTPVIHGKKQYIAAPFCLLYKTPEDKLVPIAIQCNQKPGPDNPVFLPSDSKYDWLLAKMFVRNADFHEHEANSHYLRTHGVSEVIIVSTLRNLPTPHPLFKLLIPHSRYTLHINTTGRDKLFGPKGIYTEATNLGGQGQFDLMKRWYAELTYSHLFMPEDIKARGLESIPNFYYRDDGLKLWDILNRYVSKMVKHYYPSDQDVQRDVELQTWIGDIFKHGFFEDQSRGVPGSFHGVDELIKFLTMAIFNMSGQHSAVNTGQFDYGGFLLNSPNSMQKPPPTTKGQSTEQTLLETLPDISTSVNGVVFRWTLSSQSTDFVQLGCFPDEYFVEDAPLRIIRELKAELDTLSHHIKERNKTITVPYTYLCPSEMENSIAI</sequence>
<keyword evidence="8 10" id="KW-0408">Iron</keyword>
<dbReference type="InterPro" id="IPR036392">
    <property type="entry name" value="PLAT/LH2_dom_sf"/>
</dbReference>
<dbReference type="InterPro" id="IPR013819">
    <property type="entry name" value="LipOase_C"/>
</dbReference>
<keyword evidence="18" id="KW-1185">Reference proteome</keyword>
<feature type="binding site" evidence="10">
    <location>
        <position position="366"/>
    </location>
    <ligand>
        <name>Fe cation</name>
        <dbReference type="ChEBI" id="CHEBI:24875"/>
        <note>catalytic</note>
    </ligand>
</feature>
<evidence type="ECO:0000256" key="4">
    <source>
        <dbReference type="ARBA" id="ARBA00022490"/>
    </source>
</evidence>
<evidence type="ECO:0000256" key="10">
    <source>
        <dbReference type="PIRSR" id="PIRSR601885-1"/>
    </source>
</evidence>
<keyword evidence="4" id="KW-0963">Cytoplasm</keyword>
<proteinExistence type="inferred from homology"/>
<feature type="domain" description="Lipoxygenase" evidence="15">
    <location>
        <begin position="117"/>
        <end position="669"/>
    </location>
</feature>
<dbReference type="EMBL" id="JBHFQA010000012">
    <property type="protein sequence ID" value="KAL2089480.1"/>
    <property type="molecule type" value="Genomic_DNA"/>
</dbReference>
<dbReference type="InterPro" id="IPR001885">
    <property type="entry name" value="LipOase_mml"/>
</dbReference>
<name>A0ABD1JRI9_9TELE</name>
<feature type="binding site" evidence="10">
    <location>
        <position position="669"/>
    </location>
    <ligand>
        <name>Fe cation</name>
        <dbReference type="ChEBI" id="CHEBI:24875"/>
        <note>catalytic</note>
    </ligand>
</feature>
<keyword evidence="7" id="KW-0560">Oxidoreductase</keyword>
<keyword evidence="6" id="KW-0223">Dioxygenase</keyword>
<evidence type="ECO:0000259" key="15">
    <source>
        <dbReference type="PROSITE" id="PS51393"/>
    </source>
</evidence>
<organism evidence="17 18">
    <name type="scientific">Coilia grayii</name>
    <name type="common">Gray's grenadier anchovy</name>
    <dbReference type="NCBI Taxonomy" id="363190"/>
    <lineage>
        <taxon>Eukaryota</taxon>
        <taxon>Metazoa</taxon>
        <taxon>Chordata</taxon>
        <taxon>Craniata</taxon>
        <taxon>Vertebrata</taxon>
        <taxon>Euteleostomi</taxon>
        <taxon>Actinopterygii</taxon>
        <taxon>Neopterygii</taxon>
        <taxon>Teleostei</taxon>
        <taxon>Clupei</taxon>
        <taxon>Clupeiformes</taxon>
        <taxon>Clupeoidei</taxon>
        <taxon>Engraulidae</taxon>
        <taxon>Coilinae</taxon>
        <taxon>Coilia</taxon>
    </lineage>
</organism>
<dbReference type="Pfam" id="PF01477">
    <property type="entry name" value="PLAT"/>
    <property type="match status" value="1"/>
</dbReference>
<dbReference type="Pfam" id="PF00305">
    <property type="entry name" value="Lipoxygenase"/>
    <property type="match status" value="1"/>
</dbReference>
<dbReference type="GO" id="GO:0051213">
    <property type="term" value="F:dioxygenase activity"/>
    <property type="evidence" value="ECO:0007669"/>
    <property type="project" value="UniProtKB-KW"/>
</dbReference>
<feature type="domain" description="PLAT" evidence="14">
    <location>
        <begin position="2"/>
        <end position="117"/>
    </location>
</feature>
<comment type="similarity">
    <text evidence="3">Belongs to the lipoxygenase family.</text>
</comment>
<feature type="binding site" evidence="11">
    <location>
        <position position="40"/>
    </location>
    <ligand>
        <name>Ca(2+)</name>
        <dbReference type="ChEBI" id="CHEBI:29108"/>
        <label>2</label>
    </ligand>
</feature>
<accession>A0ABD1JRI9</accession>
<evidence type="ECO:0000256" key="3">
    <source>
        <dbReference type="ARBA" id="ARBA00009419"/>
    </source>
</evidence>
<feature type="binding site" evidence="11">
    <location>
        <position position="17"/>
    </location>
    <ligand>
        <name>Ca(2+)</name>
        <dbReference type="ChEBI" id="CHEBI:29108"/>
        <label>1</label>
    </ligand>
</feature>
<dbReference type="PRINTS" id="PR00467">
    <property type="entry name" value="MAMLPOXGNASE"/>
</dbReference>